<sequence>MQIQDTETIAYNYQDMLTIWVKVTKRHKCYSAAAQHPIKRNTFARASHKCKAAAIEAAVKKIICRPEAL</sequence>
<organism evidence="1 2">
    <name type="scientific">Metabacillus mangrovi</name>
    <dbReference type="NCBI Taxonomy" id="1491830"/>
    <lineage>
        <taxon>Bacteria</taxon>
        <taxon>Bacillati</taxon>
        <taxon>Bacillota</taxon>
        <taxon>Bacilli</taxon>
        <taxon>Bacillales</taxon>
        <taxon>Bacillaceae</taxon>
        <taxon>Metabacillus</taxon>
    </lineage>
</organism>
<keyword evidence="2" id="KW-1185">Reference proteome</keyword>
<name>A0A7X2S3U4_9BACI</name>
<evidence type="ECO:0000313" key="1">
    <source>
        <dbReference type="EMBL" id="MTH53015.1"/>
    </source>
</evidence>
<accession>A0A7X2S3U4</accession>
<dbReference type="EMBL" id="WMIB01000004">
    <property type="protein sequence ID" value="MTH53015.1"/>
    <property type="molecule type" value="Genomic_DNA"/>
</dbReference>
<gene>
    <name evidence="1" type="ORF">GKZ89_06290</name>
</gene>
<comment type="caution">
    <text evidence="1">The sequence shown here is derived from an EMBL/GenBank/DDBJ whole genome shotgun (WGS) entry which is preliminary data.</text>
</comment>
<dbReference type="RefSeq" id="WP_155111554.1">
    <property type="nucleotide sequence ID" value="NZ_WMIB01000004.1"/>
</dbReference>
<dbReference type="AlphaFoldDB" id="A0A7X2S3U4"/>
<dbReference type="OrthoDB" id="9870489at2"/>
<reference evidence="1 2" key="1">
    <citation type="journal article" date="2017" name="Int. J. Syst. Evol. Microbiol.">
        <title>Bacillus mangrovi sp. nov., isolated from a sediment sample from a mangrove forest.</title>
        <authorList>
            <person name="Gupta V."/>
            <person name="Singh P.K."/>
            <person name="Korpole S."/>
            <person name="Tanuku N.R.S."/>
            <person name="Pinnaka A.K."/>
        </authorList>
    </citation>
    <scope>NUCLEOTIDE SEQUENCE [LARGE SCALE GENOMIC DNA]</scope>
    <source>
        <strain evidence="1 2">KCTC 33872</strain>
    </source>
</reference>
<evidence type="ECO:0000313" key="2">
    <source>
        <dbReference type="Proteomes" id="UP000434639"/>
    </source>
</evidence>
<protein>
    <submittedName>
        <fullName evidence="1">Uncharacterized protein</fullName>
    </submittedName>
</protein>
<dbReference type="Proteomes" id="UP000434639">
    <property type="component" value="Unassembled WGS sequence"/>
</dbReference>
<proteinExistence type="predicted"/>